<organism evidence="1 2">
    <name type="scientific">Avena sativa</name>
    <name type="common">Oat</name>
    <dbReference type="NCBI Taxonomy" id="4498"/>
    <lineage>
        <taxon>Eukaryota</taxon>
        <taxon>Viridiplantae</taxon>
        <taxon>Streptophyta</taxon>
        <taxon>Embryophyta</taxon>
        <taxon>Tracheophyta</taxon>
        <taxon>Spermatophyta</taxon>
        <taxon>Magnoliopsida</taxon>
        <taxon>Liliopsida</taxon>
        <taxon>Poales</taxon>
        <taxon>Poaceae</taxon>
        <taxon>BOP clade</taxon>
        <taxon>Pooideae</taxon>
        <taxon>Poodae</taxon>
        <taxon>Poeae</taxon>
        <taxon>Poeae Chloroplast Group 1 (Aveneae type)</taxon>
        <taxon>Aveninae</taxon>
        <taxon>Avena</taxon>
    </lineage>
</organism>
<accession>A0ACD5TPI9</accession>
<keyword evidence="2" id="KW-1185">Reference proteome</keyword>
<name>A0ACD5TPI9_AVESA</name>
<protein>
    <submittedName>
        <fullName evidence="1">Uncharacterized protein</fullName>
    </submittedName>
</protein>
<evidence type="ECO:0000313" key="1">
    <source>
        <dbReference type="EnsemblPlants" id="AVESA.00010b.r2.1CG0104210.1.CDS"/>
    </source>
</evidence>
<reference evidence="1" key="2">
    <citation type="submission" date="2025-09" db="UniProtKB">
        <authorList>
            <consortium name="EnsemblPlants"/>
        </authorList>
    </citation>
    <scope>IDENTIFICATION</scope>
</reference>
<dbReference type="Proteomes" id="UP001732700">
    <property type="component" value="Chromosome 1C"/>
</dbReference>
<dbReference type="EnsemblPlants" id="AVESA.00010b.r2.1CG0104210.1">
    <property type="protein sequence ID" value="AVESA.00010b.r2.1CG0104210.1.CDS"/>
    <property type="gene ID" value="AVESA.00010b.r2.1CG0104210"/>
</dbReference>
<sequence>MHRAREEKMYAESQILHEADQRKVAGRAQKGLSHDRNMEGGKQVILHSCVRPHKPVAKATLQTCSSSTIVGGKALGPGCCEVLVNEVLDKKAPLICPFGTMNTMADTLGSSIAWIRENIQMILLLAW</sequence>
<proteinExistence type="predicted"/>
<reference evidence="1" key="1">
    <citation type="submission" date="2021-05" db="EMBL/GenBank/DDBJ databases">
        <authorList>
            <person name="Scholz U."/>
            <person name="Mascher M."/>
            <person name="Fiebig A."/>
        </authorList>
    </citation>
    <scope>NUCLEOTIDE SEQUENCE [LARGE SCALE GENOMIC DNA]</scope>
</reference>
<evidence type="ECO:0000313" key="2">
    <source>
        <dbReference type="Proteomes" id="UP001732700"/>
    </source>
</evidence>